<dbReference type="PANTHER" id="PTHR21389">
    <property type="entry name" value="P53 INDUCED PROTEIN"/>
    <property type="match status" value="1"/>
</dbReference>
<comment type="caution">
    <text evidence="6">The sequence shown here is derived from an EMBL/GenBank/DDBJ whole genome shotgun (WGS) entry which is preliminary data.</text>
</comment>
<name>A0A443SFY4_9ACAR</name>
<dbReference type="GO" id="GO:0016020">
    <property type="term" value="C:membrane"/>
    <property type="evidence" value="ECO:0007669"/>
    <property type="project" value="UniProtKB-SubCell"/>
</dbReference>
<feature type="transmembrane region" description="Helical" evidence="5">
    <location>
        <begin position="200"/>
        <end position="219"/>
    </location>
</feature>
<feature type="transmembrane region" description="Helical" evidence="5">
    <location>
        <begin position="165"/>
        <end position="188"/>
    </location>
</feature>
<evidence type="ECO:0000256" key="3">
    <source>
        <dbReference type="ARBA" id="ARBA00022989"/>
    </source>
</evidence>
<organism evidence="6 7">
    <name type="scientific">Leptotrombidium deliense</name>
    <dbReference type="NCBI Taxonomy" id="299467"/>
    <lineage>
        <taxon>Eukaryota</taxon>
        <taxon>Metazoa</taxon>
        <taxon>Ecdysozoa</taxon>
        <taxon>Arthropoda</taxon>
        <taxon>Chelicerata</taxon>
        <taxon>Arachnida</taxon>
        <taxon>Acari</taxon>
        <taxon>Acariformes</taxon>
        <taxon>Trombidiformes</taxon>
        <taxon>Prostigmata</taxon>
        <taxon>Anystina</taxon>
        <taxon>Parasitengona</taxon>
        <taxon>Trombiculoidea</taxon>
        <taxon>Trombiculidae</taxon>
        <taxon>Leptotrombidium</taxon>
    </lineage>
</organism>
<keyword evidence="3 5" id="KW-1133">Transmembrane helix</keyword>
<evidence type="ECO:0000256" key="5">
    <source>
        <dbReference type="SAM" id="Phobius"/>
    </source>
</evidence>
<dbReference type="AlphaFoldDB" id="A0A443SFY4"/>
<reference evidence="6 7" key="1">
    <citation type="journal article" date="2018" name="Gigascience">
        <title>Genomes of trombidid mites reveal novel predicted allergens and laterally-transferred genes associated with secondary metabolism.</title>
        <authorList>
            <person name="Dong X."/>
            <person name="Chaisiri K."/>
            <person name="Xia D."/>
            <person name="Armstrong S.D."/>
            <person name="Fang Y."/>
            <person name="Donnelly M.J."/>
            <person name="Kadowaki T."/>
            <person name="McGarry J.W."/>
            <person name="Darby A.C."/>
            <person name="Makepeace B.L."/>
        </authorList>
    </citation>
    <scope>NUCLEOTIDE SEQUENCE [LARGE SCALE GENOMIC DNA]</scope>
    <source>
        <strain evidence="6">UoL-UT</strain>
    </source>
</reference>
<dbReference type="STRING" id="299467.A0A443SFY4"/>
<evidence type="ECO:0000256" key="4">
    <source>
        <dbReference type="ARBA" id="ARBA00023136"/>
    </source>
</evidence>
<keyword evidence="4 5" id="KW-0472">Membrane</keyword>
<dbReference type="EMBL" id="NCKV01002793">
    <property type="protein sequence ID" value="RWS26402.1"/>
    <property type="molecule type" value="Genomic_DNA"/>
</dbReference>
<dbReference type="OrthoDB" id="266518at2759"/>
<evidence type="ECO:0000256" key="2">
    <source>
        <dbReference type="ARBA" id="ARBA00022692"/>
    </source>
</evidence>
<dbReference type="GO" id="GO:0005783">
    <property type="term" value="C:endoplasmic reticulum"/>
    <property type="evidence" value="ECO:0007669"/>
    <property type="project" value="TreeGrafter"/>
</dbReference>
<dbReference type="PANTHER" id="PTHR21389:SF0">
    <property type="entry name" value="ETOPOSIDE-INDUCED PROTEIN 2.4 HOMOLOG"/>
    <property type="match status" value="1"/>
</dbReference>
<keyword evidence="2 5" id="KW-0812">Transmembrane</keyword>
<evidence type="ECO:0000256" key="1">
    <source>
        <dbReference type="ARBA" id="ARBA00004141"/>
    </source>
</evidence>
<gene>
    <name evidence="6" type="ORF">B4U80_05430</name>
</gene>
<sequence>MCTTLETKLALSSMQHFKNVGFAVVLGLRDSLSGIAAIRHLRANDNVLNEEQRGVQRRRNNNNAIKRICECCFLNGGVFWLSIQAFECVLLPCLYWFMEIILGSSPGLLSSVWYWLQPLLSYTFGALWVLPLFMLSRIVNALWFQDIADSAYRGRSQLLRSKSKLIADTLFSLVCLLFSILSKSLLLFQSLMVTLLPISFLGQCFNLLHLSLLYSLYSFEYKWFNMGMFFLVNIFAN</sequence>
<dbReference type="Proteomes" id="UP000288716">
    <property type="component" value="Unassembled WGS sequence"/>
</dbReference>
<dbReference type="VEuPathDB" id="VectorBase:LDEU005638"/>
<keyword evidence="7" id="KW-1185">Reference proteome</keyword>
<evidence type="ECO:0000313" key="7">
    <source>
        <dbReference type="Proteomes" id="UP000288716"/>
    </source>
</evidence>
<feature type="transmembrane region" description="Helical" evidence="5">
    <location>
        <begin position="122"/>
        <end position="144"/>
    </location>
</feature>
<protein>
    <submittedName>
        <fullName evidence="6">Etoposide-induced protein 2.4-like protein</fullName>
    </submittedName>
</protein>
<comment type="subcellular location">
    <subcellularLocation>
        <location evidence="1">Membrane</location>
        <topology evidence="1">Multi-pass membrane protein</topology>
    </subcellularLocation>
</comment>
<proteinExistence type="predicted"/>
<accession>A0A443SFY4</accession>
<evidence type="ECO:0000313" key="6">
    <source>
        <dbReference type="EMBL" id="RWS26402.1"/>
    </source>
</evidence>
<dbReference type="GO" id="GO:0016236">
    <property type="term" value="P:macroautophagy"/>
    <property type="evidence" value="ECO:0007669"/>
    <property type="project" value="TreeGrafter"/>
</dbReference>